<evidence type="ECO:0000256" key="1">
    <source>
        <dbReference type="ARBA" id="ARBA00001974"/>
    </source>
</evidence>
<sequence length="625" mass="70854">MSQLQGPEHPQPPVEPDLDTTPRLHPLKTQRIDIKSIESKYERERAKRLRSDGVAQFQSAKGNFSRFRDDIGAAPITRESIVRETKVLIVGAGFGGVVMAVRLREQGVEDFVILDKASGFGGTWYWNQYPGVCCDVESYIYLPFLEETNYIPTTRFASGPEILEHIGRVVDKWRLASNAYLQTQIISMKWDETIRRWHVYTNRSDHFITQFVVMATGTLHEPQLPRIPGINEYERPLFHIGRWNYSVTGGNSKGNMRKLADKTVGIIGTGASGVSVIPLLAQSAKKLLVFQRTPSTIDIRENWKTDANFLPSLLPGWQRAQMETLANVLEGDMSDVECSAVEGLDVLALRGLFKEAKQAGVDIKPEEIPELMKLANLRWMERIRKLIEDKVEDKETAEKLKPWYSFMCKRPVFHNEYLASFNKPNVELVDTDGKGVSSLTSRGVMANGKEYEVDILIFATGFEFYLASDYEHRTGIRVIGSRNESLDEAWRKEGPRTLFGIHFRDFPNLFNVGSVQSGVGATWTHTTYVAGEHIADVIASVLSDGDCDTIEPSEEAVLDWGNQMEEGGDLKLHFHQSCTPSYYNAEGNPEQYTARWGTYPKGIMQWTRILKEWREEGNMKGIEKR</sequence>
<dbReference type="GO" id="GO:0004497">
    <property type="term" value="F:monooxygenase activity"/>
    <property type="evidence" value="ECO:0007669"/>
    <property type="project" value="UniProtKB-KW"/>
</dbReference>
<keyword evidence="5" id="KW-0521">NADP</keyword>
<comment type="similarity">
    <text evidence="2">Belongs to the FAD-binding monooxygenase family.</text>
</comment>
<dbReference type="PANTHER" id="PTHR43098">
    <property type="entry name" value="L-ORNITHINE N(5)-MONOOXYGENASE-RELATED"/>
    <property type="match status" value="1"/>
</dbReference>
<dbReference type="Gene3D" id="3.50.50.60">
    <property type="entry name" value="FAD/NAD(P)-binding domain"/>
    <property type="match status" value="3"/>
</dbReference>
<dbReference type="AlphaFoldDB" id="A0A395NWN1"/>
<evidence type="ECO:0000256" key="2">
    <source>
        <dbReference type="ARBA" id="ARBA00010139"/>
    </source>
</evidence>
<evidence type="ECO:0000313" key="10">
    <source>
        <dbReference type="Proteomes" id="UP000266272"/>
    </source>
</evidence>
<name>A0A395NWN1_TRIAR</name>
<keyword evidence="3" id="KW-0285">Flavoprotein</keyword>
<evidence type="ECO:0000256" key="7">
    <source>
        <dbReference type="ARBA" id="ARBA00023033"/>
    </source>
</evidence>
<dbReference type="SUPFAM" id="SSF51905">
    <property type="entry name" value="FAD/NAD(P)-binding domain"/>
    <property type="match status" value="1"/>
</dbReference>
<dbReference type="Pfam" id="PF13738">
    <property type="entry name" value="Pyr_redox_3"/>
    <property type="match status" value="1"/>
</dbReference>
<keyword evidence="10" id="KW-1185">Reference proteome</keyword>
<dbReference type="Proteomes" id="UP000266272">
    <property type="component" value="Unassembled WGS sequence"/>
</dbReference>
<evidence type="ECO:0000256" key="3">
    <source>
        <dbReference type="ARBA" id="ARBA00022630"/>
    </source>
</evidence>
<comment type="cofactor">
    <cofactor evidence="1">
        <name>FAD</name>
        <dbReference type="ChEBI" id="CHEBI:57692"/>
    </cofactor>
</comment>
<dbReference type="InterPro" id="IPR050775">
    <property type="entry name" value="FAD-binding_Monooxygenases"/>
</dbReference>
<keyword evidence="4" id="KW-0274">FAD</keyword>
<comment type="caution">
    <text evidence="9">The sequence shown here is derived from an EMBL/GenBank/DDBJ whole genome shotgun (WGS) entry which is preliminary data.</text>
</comment>
<protein>
    <submittedName>
        <fullName evidence="9">Cyclohexanone monooxygenase</fullName>
    </submittedName>
</protein>
<keyword evidence="6" id="KW-0560">Oxidoreductase</keyword>
<dbReference type="PANTHER" id="PTHR43098:SF4">
    <property type="entry name" value="BLR3857 PROTEIN"/>
    <property type="match status" value="1"/>
</dbReference>
<evidence type="ECO:0000256" key="6">
    <source>
        <dbReference type="ARBA" id="ARBA00023002"/>
    </source>
</evidence>
<feature type="region of interest" description="Disordered" evidence="8">
    <location>
        <begin position="1"/>
        <end position="26"/>
    </location>
</feature>
<reference evidence="9 10" key="1">
    <citation type="journal article" date="2018" name="PLoS Pathog.">
        <title>Evolution of structural diversity of trichothecenes, a family of toxins produced by plant pathogenic and entomopathogenic fungi.</title>
        <authorList>
            <person name="Proctor R.H."/>
            <person name="McCormick S.P."/>
            <person name="Kim H.S."/>
            <person name="Cardoza R.E."/>
            <person name="Stanley A.M."/>
            <person name="Lindo L."/>
            <person name="Kelly A."/>
            <person name="Brown D.W."/>
            <person name="Lee T."/>
            <person name="Vaughan M.M."/>
            <person name="Alexander N.J."/>
            <person name="Busman M."/>
            <person name="Gutierrez S."/>
        </authorList>
    </citation>
    <scope>NUCLEOTIDE SEQUENCE [LARGE SCALE GENOMIC DNA]</scope>
    <source>
        <strain evidence="9 10">IBT 40837</strain>
    </source>
</reference>
<keyword evidence="7 9" id="KW-0503">Monooxygenase</keyword>
<evidence type="ECO:0000256" key="4">
    <source>
        <dbReference type="ARBA" id="ARBA00022827"/>
    </source>
</evidence>
<organism evidence="9 10">
    <name type="scientific">Trichoderma arundinaceum</name>
    <dbReference type="NCBI Taxonomy" id="490622"/>
    <lineage>
        <taxon>Eukaryota</taxon>
        <taxon>Fungi</taxon>
        <taxon>Dikarya</taxon>
        <taxon>Ascomycota</taxon>
        <taxon>Pezizomycotina</taxon>
        <taxon>Sordariomycetes</taxon>
        <taxon>Hypocreomycetidae</taxon>
        <taxon>Hypocreales</taxon>
        <taxon>Hypocreaceae</taxon>
        <taxon>Trichoderma</taxon>
    </lineage>
</organism>
<dbReference type="OrthoDB" id="66881at2759"/>
<gene>
    <name evidence="9" type="ORF">TARUN_1671</name>
</gene>
<accession>A0A395NWN1</accession>
<evidence type="ECO:0000313" key="9">
    <source>
        <dbReference type="EMBL" id="RFU80552.1"/>
    </source>
</evidence>
<evidence type="ECO:0000256" key="8">
    <source>
        <dbReference type="SAM" id="MobiDB-lite"/>
    </source>
</evidence>
<proteinExistence type="inferred from homology"/>
<dbReference type="EMBL" id="PXOA01000105">
    <property type="protein sequence ID" value="RFU80552.1"/>
    <property type="molecule type" value="Genomic_DNA"/>
</dbReference>
<dbReference type="InterPro" id="IPR036188">
    <property type="entry name" value="FAD/NAD-bd_sf"/>
</dbReference>
<evidence type="ECO:0000256" key="5">
    <source>
        <dbReference type="ARBA" id="ARBA00022857"/>
    </source>
</evidence>